<dbReference type="EMBL" id="JANTQA010000032">
    <property type="protein sequence ID" value="KAJ3439943.1"/>
    <property type="molecule type" value="Genomic_DNA"/>
</dbReference>
<organism evidence="2 3">
    <name type="scientific">Anaeramoeba flamelloides</name>
    <dbReference type="NCBI Taxonomy" id="1746091"/>
    <lineage>
        <taxon>Eukaryota</taxon>
        <taxon>Metamonada</taxon>
        <taxon>Anaeramoebidae</taxon>
        <taxon>Anaeramoeba</taxon>
    </lineage>
</organism>
<feature type="coiled-coil region" evidence="1">
    <location>
        <begin position="60"/>
        <end position="87"/>
    </location>
</feature>
<dbReference type="AlphaFoldDB" id="A0AAV7ZD73"/>
<proteinExistence type="predicted"/>
<protein>
    <submittedName>
        <fullName evidence="2">Uncharacterized protein</fullName>
    </submittedName>
</protein>
<accession>A0AAV7ZD73</accession>
<dbReference type="Proteomes" id="UP001146793">
    <property type="component" value="Unassembled WGS sequence"/>
</dbReference>
<gene>
    <name evidence="2" type="ORF">M0812_15986</name>
</gene>
<keyword evidence="1" id="KW-0175">Coiled coil</keyword>
<reference evidence="2" key="1">
    <citation type="submission" date="2022-08" db="EMBL/GenBank/DDBJ databases">
        <title>Novel sulphate-reducing endosymbionts in the free-living metamonad Anaeramoeba.</title>
        <authorList>
            <person name="Jerlstrom-Hultqvist J."/>
            <person name="Cepicka I."/>
            <person name="Gallot-Lavallee L."/>
            <person name="Salas-Leiva D."/>
            <person name="Curtis B.A."/>
            <person name="Zahonova K."/>
            <person name="Pipaliya S."/>
            <person name="Dacks J."/>
            <person name="Roger A.J."/>
        </authorList>
    </citation>
    <scope>NUCLEOTIDE SEQUENCE</scope>
    <source>
        <strain evidence="2">Busselton2</strain>
    </source>
</reference>
<evidence type="ECO:0000256" key="1">
    <source>
        <dbReference type="SAM" id="Coils"/>
    </source>
</evidence>
<comment type="caution">
    <text evidence="2">The sequence shown here is derived from an EMBL/GenBank/DDBJ whole genome shotgun (WGS) entry which is preliminary data.</text>
</comment>
<evidence type="ECO:0000313" key="2">
    <source>
        <dbReference type="EMBL" id="KAJ3439943.1"/>
    </source>
</evidence>
<sequence length="97" mass="11817">MSEEQLKKTIKDLTNRLIILESRLRTTVVTENINKELETNKDEILERALNKLDTEERIEIETQLQEKNRLQERVNELEELKKKSDYRIEHMKNYFKN</sequence>
<evidence type="ECO:0000313" key="3">
    <source>
        <dbReference type="Proteomes" id="UP001146793"/>
    </source>
</evidence>
<name>A0AAV7ZD73_9EUKA</name>